<proteinExistence type="predicted"/>
<organism evidence="2 3">
    <name type="scientific">Rhodnius prolixus</name>
    <name type="common">Triatomid bug</name>
    <dbReference type="NCBI Taxonomy" id="13249"/>
    <lineage>
        <taxon>Eukaryota</taxon>
        <taxon>Metazoa</taxon>
        <taxon>Ecdysozoa</taxon>
        <taxon>Arthropoda</taxon>
        <taxon>Hexapoda</taxon>
        <taxon>Insecta</taxon>
        <taxon>Pterygota</taxon>
        <taxon>Neoptera</taxon>
        <taxon>Paraneoptera</taxon>
        <taxon>Hemiptera</taxon>
        <taxon>Heteroptera</taxon>
        <taxon>Panheteroptera</taxon>
        <taxon>Cimicomorpha</taxon>
        <taxon>Reduviidae</taxon>
        <taxon>Triatominae</taxon>
        <taxon>Rhodnius</taxon>
    </lineage>
</organism>
<dbReference type="HOGENOM" id="CLU_496392_0_0_1"/>
<dbReference type="InParanoid" id="T1HJJ4"/>
<dbReference type="VEuPathDB" id="VectorBase:RPRC004216"/>
<evidence type="ECO:0000313" key="3">
    <source>
        <dbReference type="Proteomes" id="UP000015103"/>
    </source>
</evidence>
<dbReference type="GeneID" id="141447175"/>
<evidence type="ECO:0000313" key="2">
    <source>
        <dbReference type="EnsemblMetazoa" id="RPRC004216-PA"/>
    </source>
</evidence>
<feature type="compositionally biased region" description="Basic and acidic residues" evidence="1">
    <location>
        <begin position="399"/>
        <end position="409"/>
    </location>
</feature>
<accession>T1HJJ4</accession>
<dbReference type="EnsemblMetazoa" id="RPRC004216-RA">
    <property type="protein sequence ID" value="RPRC004216-PA"/>
    <property type="gene ID" value="RPRC004216"/>
</dbReference>
<keyword evidence="3" id="KW-1185">Reference proteome</keyword>
<feature type="region of interest" description="Disordered" evidence="1">
    <location>
        <begin position="394"/>
        <end position="416"/>
    </location>
</feature>
<protein>
    <submittedName>
        <fullName evidence="2">Uncharacterized protein</fullName>
    </submittedName>
</protein>
<reference evidence="2" key="1">
    <citation type="submission" date="2015-05" db="UniProtKB">
        <authorList>
            <consortium name="EnsemblMetazoa"/>
        </authorList>
    </citation>
    <scope>IDENTIFICATION</scope>
</reference>
<dbReference type="EMBL" id="ACPB03022380">
    <property type="status" value="NOT_ANNOTATED_CDS"/>
    <property type="molecule type" value="Genomic_DNA"/>
</dbReference>
<evidence type="ECO:0000256" key="1">
    <source>
        <dbReference type="SAM" id="MobiDB-lite"/>
    </source>
</evidence>
<name>T1HJJ4_RHOPR</name>
<dbReference type="Proteomes" id="UP000015103">
    <property type="component" value="Unassembled WGS sequence"/>
</dbReference>
<sequence length="549" mass="64296">MAGRGEKVIGRDKLNYTIEIVKTDTECSTDEKVMQCCSFKGIKELIPILNRSNTNNCKNSNDNTKEFCSKHILQWNDHMNKQYMQIYHYKTDNYSLKKKPLLKNDERMYDLAHLLFKISDLSLKVTEYEKLYCVEETDLHRMLNIVKVEIMKSFLKGRTKHETMNKIIIRLIYLDEYIKEMYENKVNTNNVKIITEHNLKSSIDRNRTSFKNGKRIKYLKKAKTMNSKQASIKNNSNEITVLPTSTNESERLNDISVFSQNLSDSKNLLDDESIVYDDNLTVPQNSYTNGFTKTESNNREIMDREIRKRLIEMDEKPIDRYVQTEGDLRRNVDRFSAATSYEDIYINSNRSLPNINGWKQRYSPELSPKDWKEMDEEDMDMDEMPVEKVSKQISAQKLKNSEERSKEDTFENNESTEDILLSEDGKYQIISMNVLYSKTHARYIIPNWMPVEYNIDETPKVLSKQDLDDGLALTSYKADRDGTIHFTLTFSSTELNNISSSDDVATKLLVEKLQDIRGLWAESARKLYDSLIKQYDEENVKVEFTNCLD</sequence>
<dbReference type="AlphaFoldDB" id="T1HJJ4"/>
<dbReference type="RefSeq" id="XP_073970557.1">
    <property type="nucleotide sequence ID" value="XM_074114456.1"/>
</dbReference>